<dbReference type="Proteomes" id="UP001595607">
    <property type="component" value="Unassembled WGS sequence"/>
</dbReference>
<evidence type="ECO:0000313" key="3">
    <source>
        <dbReference type="Proteomes" id="UP001595607"/>
    </source>
</evidence>
<keyword evidence="1" id="KW-0175">Coiled coil</keyword>
<evidence type="ECO:0000256" key="1">
    <source>
        <dbReference type="SAM" id="Coils"/>
    </source>
</evidence>
<keyword evidence="3" id="KW-1185">Reference proteome</keyword>
<reference evidence="3" key="1">
    <citation type="journal article" date="2019" name="Int. J. Syst. Evol. Microbiol.">
        <title>The Global Catalogue of Microorganisms (GCM) 10K type strain sequencing project: providing services to taxonomists for standard genome sequencing and annotation.</title>
        <authorList>
            <consortium name="The Broad Institute Genomics Platform"/>
            <consortium name="The Broad Institute Genome Sequencing Center for Infectious Disease"/>
            <person name="Wu L."/>
            <person name="Ma J."/>
        </authorList>
    </citation>
    <scope>NUCLEOTIDE SEQUENCE [LARGE SCALE GENOMIC DNA]</scope>
    <source>
        <strain evidence="3">KCTC 22245</strain>
    </source>
</reference>
<sequence>MTTRRSPSWLDSVREFALDTLPGSGAARAIYGRIRAEIRKDLEDELDALMKERERDQQTIARLAEVVERQQAQLERATERLVPDKVEAQASRLTR</sequence>
<name>A0ABV7M9C4_9PROT</name>
<comment type="caution">
    <text evidence="2">The sequence shown here is derived from an EMBL/GenBank/DDBJ whole genome shotgun (WGS) entry which is preliminary data.</text>
</comment>
<accession>A0ABV7M9C4</accession>
<dbReference type="RefSeq" id="WP_189574173.1">
    <property type="nucleotide sequence ID" value="NZ_BMXU01000001.1"/>
</dbReference>
<feature type="coiled-coil region" evidence="1">
    <location>
        <begin position="35"/>
        <end position="80"/>
    </location>
</feature>
<organism evidence="2 3">
    <name type="scientific">Parvularcula lutaonensis</name>
    <dbReference type="NCBI Taxonomy" id="491923"/>
    <lineage>
        <taxon>Bacteria</taxon>
        <taxon>Pseudomonadati</taxon>
        <taxon>Pseudomonadota</taxon>
        <taxon>Alphaproteobacteria</taxon>
        <taxon>Parvularculales</taxon>
        <taxon>Parvularculaceae</taxon>
        <taxon>Parvularcula</taxon>
    </lineage>
</organism>
<evidence type="ECO:0000313" key="2">
    <source>
        <dbReference type="EMBL" id="MFC3302039.1"/>
    </source>
</evidence>
<protein>
    <submittedName>
        <fullName evidence="2">Uncharacterized protein</fullName>
    </submittedName>
</protein>
<gene>
    <name evidence="2" type="ORF">ACFONP_04765</name>
</gene>
<proteinExistence type="predicted"/>
<dbReference type="EMBL" id="JBHRVA010000002">
    <property type="protein sequence ID" value="MFC3302039.1"/>
    <property type="molecule type" value="Genomic_DNA"/>
</dbReference>